<dbReference type="InterPro" id="IPR029526">
    <property type="entry name" value="PGBD"/>
</dbReference>
<keyword evidence="4" id="KW-1185">Reference proteome</keyword>
<organism evidence="3 4">
    <name type="scientific">Plakobranchus ocellatus</name>
    <dbReference type="NCBI Taxonomy" id="259542"/>
    <lineage>
        <taxon>Eukaryota</taxon>
        <taxon>Metazoa</taxon>
        <taxon>Spiralia</taxon>
        <taxon>Lophotrochozoa</taxon>
        <taxon>Mollusca</taxon>
        <taxon>Gastropoda</taxon>
        <taxon>Heterobranchia</taxon>
        <taxon>Euthyneura</taxon>
        <taxon>Panpulmonata</taxon>
        <taxon>Sacoglossa</taxon>
        <taxon>Placobranchoidea</taxon>
        <taxon>Plakobranchidae</taxon>
        <taxon>Plakobranchus</taxon>
    </lineage>
</organism>
<dbReference type="EMBL" id="BLXT01003504">
    <property type="protein sequence ID" value="GFO01603.1"/>
    <property type="molecule type" value="Genomic_DNA"/>
</dbReference>
<evidence type="ECO:0000256" key="1">
    <source>
        <dbReference type="SAM" id="MobiDB-lite"/>
    </source>
</evidence>
<dbReference type="Proteomes" id="UP000735302">
    <property type="component" value="Unassembled WGS sequence"/>
</dbReference>
<proteinExistence type="predicted"/>
<sequence>MSSQENGPSRSRNKRDANIFAIFSQDSDSEDDLDIPHVSESSGSSSDSSDEEDRPRSRTSNQERVDKFGWSKIEPESDRVRADPNFLARKSVANIPDDCEKPIDFFSLFFTLQLMNNLLTETNRYARQFLDMEPTRQWIADHPNSRYASWPPEGITMTQLRQYLGLLLNMGLNPKKTIKDFWSTRPSQSQPFFSSVMSINLFYLIHRMLHCNNSETEIARGNPGFDPWAKVRVVLDTVNSSSKTHYTPSQNVSIDESMIGMKNGCAYIQYMPNKRHARFGIQLYGGKDFDIHHDEGQAFAVVKSLMEKSRLLNKGYKLYTDNFYTKPKLAEFLEEKKTLLTGTVRANSKGLPEGVSAQLQVGQTQFWRKGQMVVAAFRQKKSSRKPVLVLSTAHNAEITEKTVRGKVQKKPAAIFDYNSFMGGVDVSDKQIYHYASERSTRRYWKKIFQNLLDISILNSWIIFKMSLGNSLKRDKFLISVIECLCEPEPAVARPMAVQVAAPAPLALHELVRLPDRKEKDCFVCSDRTTHKNSSAGRKRSRFWCPVCKVGCHERCEKNLIHVTNQGLQKRKRILHDADN</sequence>
<protein>
    <submittedName>
        <fullName evidence="3">PiggyBac transposable element-derived protein 4</fullName>
    </submittedName>
</protein>
<comment type="caution">
    <text evidence="3">The sequence shown here is derived from an EMBL/GenBank/DDBJ whole genome shotgun (WGS) entry which is preliminary data.</text>
</comment>
<feature type="compositionally biased region" description="Polar residues" evidence="1">
    <location>
        <begin position="1"/>
        <end position="10"/>
    </location>
</feature>
<dbReference type="PANTHER" id="PTHR46599:SF3">
    <property type="entry name" value="PIGGYBAC TRANSPOSABLE ELEMENT-DERIVED PROTEIN 4"/>
    <property type="match status" value="1"/>
</dbReference>
<feature type="compositionally biased region" description="Basic and acidic residues" evidence="1">
    <location>
        <begin position="53"/>
        <end position="72"/>
    </location>
</feature>
<evidence type="ECO:0000259" key="2">
    <source>
        <dbReference type="Pfam" id="PF13843"/>
    </source>
</evidence>
<name>A0AAV4A4P2_9GAST</name>
<reference evidence="3 4" key="1">
    <citation type="journal article" date="2021" name="Elife">
        <title>Chloroplast acquisition without the gene transfer in kleptoplastic sea slugs, Plakobranchus ocellatus.</title>
        <authorList>
            <person name="Maeda T."/>
            <person name="Takahashi S."/>
            <person name="Yoshida T."/>
            <person name="Shimamura S."/>
            <person name="Takaki Y."/>
            <person name="Nagai Y."/>
            <person name="Toyoda A."/>
            <person name="Suzuki Y."/>
            <person name="Arimoto A."/>
            <person name="Ishii H."/>
            <person name="Satoh N."/>
            <person name="Nishiyama T."/>
            <person name="Hasebe M."/>
            <person name="Maruyama T."/>
            <person name="Minagawa J."/>
            <person name="Obokata J."/>
            <person name="Shigenobu S."/>
        </authorList>
    </citation>
    <scope>NUCLEOTIDE SEQUENCE [LARGE SCALE GENOMIC DNA]</scope>
</reference>
<feature type="region of interest" description="Disordered" evidence="1">
    <location>
        <begin position="1"/>
        <end position="72"/>
    </location>
</feature>
<feature type="domain" description="PiggyBac transposable element-derived protein" evidence="2">
    <location>
        <begin position="102"/>
        <end position="460"/>
    </location>
</feature>
<gene>
    <name evidence="3" type="ORF">PoB_002810800</name>
</gene>
<dbReference type="Pfam" id="PF13843">
    <property type="entry name" value="DDE_Tnp_1_7"/>
    <property type="match status" value="1"/>
</dbReference>
<dbReference type="AlphaFoldDB" id="A0AAV4A4P2"/>
<evidence type="ECO:0000313" key="3">
    <source>
        <dbReference type="EMBL" id="GFO01603.1"/>
    </source>
</evidence>
<accession>A0AAV4A4P2</accession>
<evidence type="ECO:0000313" key="4">
    <source>
        <dbReference type="Proteomes" id="UP000735302"/>
    </source>
</evidence>
<dbReference type="PANTHER" id="PTHR46599">
    <property type="entry name" value="PIGGYBAC TRANSPOSABLE ELEMENT-DERIVED PROTEIN 4"/>
    <property type="match status" value="1"/>
</dbReference>